<dbReference type="PANTHER" id="PTHR33164:SF5">
    <property type="entry name" value="ORGANIC HYDROPEROXIDE RESISTANCE TRANSCRIPTIONAL REGULATOR"/>
    <property type="match status" value="1"/>
</dbReference>
<dbReference type="Proteomes" id="UP000001299">
    <property type="component" value="Chromosome 1"/>
</dbReference>
<dbReference type="SMART" id="SM00347">
    <property type="entry name" value="HTH_MARR"/>
    <property type="match status" value="1"/>
</dbReference>
<evidence type="ECO:0000313" key="4">
    <source>
        <dbReference type="Proteomes" id="UP000001299"/>
    </source>
</evidence>
<protein>
    <submittedName>
        <fullName evidence="3">Transcriptional regulator MarR family</fullName>
    </submittedName>
</protein>
<dbReference type="EMBL" id="CP001810">
    <property type="protein sequence ID" value="ADL34805.1"/>
    <property type="molecule type" value="Genomic_DNA"/>
</dbReference>
<keyword evidence="4" id="KW-1185">Reference proteome</keyword>
<feature type="domain" description="HTH marR-type" evidence="2">
    <location>
        <begin position="16"/>
        <end position="150"/>
    </location>
</feature>
<name>E0RVF6_BUTPB</name>
<evidence type="ECO:0000259" key="2">
    <source>
        <dbReference type="PROSITE" id="PS50995"/>
    </source>
</evidence>
<evidence type="ECO:0000256" key="1">
    <source>
        <dbReference type="ARBA" id="ARBA00004496"/>
    </source>
</evidence>
<dbReference type="PANTHER" id="PTHR33164">
    <property type="entry name" value="TRANSCRIPTIONAL REGULATOR, MARR FAMILY"/>
    <property type="match status" value="1"/>
</dbReference>
<dbReference type="PROSITE" id="PS50995">
    <property type="entry name" value="HTH_MARR_2"/>
    <property type="match status" value="1"/>
</dbReference>
<dbReference type="KEGG" id="bpb:bpr_I2071"/>
<dbReference type="GO" id="GO:0006950">
    <property type="term" value="P:response to stress"/>
    <property type="evidence" value="ECO:0007669"/>
    <property type="project" value="TreeGrafter"/>
</dbReference>
<reference evidence="3 4" key="1">
    <citation type="journal article" date="2010" name="PLoS ONE">
        <title>The glycobiome of the rumen bacterium Butyrivibrio proteoclasticus B316(T) highlights adaptation to a polysaccharide-rich environment.</title>
        <authorList>
            <person name="Kelly W.J."/>
            <person name="Leahy S.C."/>
            <person name="Altermann E."/>
            <person name="Yeoman C.J."/>
            <person name="Dunne J.C."/>
            <person name="Kong Z."/>
            <person name="Pacheco D.M."/>
            <person name="Li D."/>
            <person name="Noel S.J."/>
            <person name="Moon C.D."/>
            <person name="Cookson A.L."/>
            <person name="Attwood G.T."/>
        </authorList>
    </citation>
    <scope>NUCLEOTIDE SEQUENCE [LARGE SCALE GENOMIC DNA]</scope>
    <source>
        <strain evidence="4">ATCC 51982 / DSM 14932 / B316</strain>
    </source>
</reference>
<sequence>MTCYDKEREFVRDKSHEPISFKFKLIHEAFANMINNQLREDDMTFSQMMVMLILWERRDQRVTQKDISEALHIKHPTTIGLLKRLEEKEMVKIVVDPDNRKYRNIAITDKGEAFIEKNKERRHKMNAVLTDGMSEENVEKLRTLLDHVIDNMARMNTGDDNS</sequence>
<gene>
    <name evidence="3" type="ordered locus">bpr_I2071</name>
</gene>
<dbReference type="RefSeq" id="WP_013281459.1">
    <property type="nucleotide sequence ID" value="NC_014387.1"/>
</dbReference>
<dbReference type="eggNOG" id="COG1846">
    <property type="taxonomic scope" value="Bacteria"/>
</dbReference>
<dbReference type="InterPro" id="IPR036388">
    <property type="entry name" value="WH-like_DNA-bd_sf"/>
</dbReference>
<dbReference type="SUPFAM" id="SSF46785">
    <property type="entry name" value="Winged helix' DNA-binding domain"/>
    <property type="match status" value="1"/>
</dbReference>
<dbReference type="GO" id="GO:0003700">
    <property type="term" value="F:DNA-binding transcription factor activity"/>
    <property type="evidence" value="ECO:0007669"/>
    <property type="project" value="InterPro"/>
</dbReference>
<dbReference type="PRINTS" id="PR00598">
    <property type="entry name" value="HTHMARR"/>
</dbReference>
<evidence type="ECO:0000313" key="3">
    <source>
        <dbReference type="EMBL" id="ADL34805.1"/>
    </source>
</evidence>
<dbReference type="AlphaFoldDB" id="E0RVF6"/>
<dbReference type="GO" id="GO:0005737">
    <property type="term" value="C:cytoplasm"/>
    <property type="evidence" value="ECO:0007669"/>
    <property type="project" value="UniProtKB-SubCell"/>
</dbReference>
<dbReference type="InterPro" id="IPR000835">
    <property type="entry name" value="HTH_MarR-typ"/>
</dbReference>
<dbReference type="InterPro" id="IPR039422">
    <property type="entry name" value="MarR/SlyA-like"/>
</dbReference>
<dbReference type="InterPro" id="IPR036390">
    <property type="entry name" value="WH_DNA-bd_sf"/>
</dbReference>
<comment type="subcellular location">
    <subcellularLocation>
        <location evidence="1">Cytoplasm</location>
    </subcellularLocation>
</comment>
<accession>E0RVF6</accession>
<dbReference type="Pfam" id="PF01047">
    <property type="entry name" value="MarR"/>
    <property type="match status" value="1"/>
</dbReference>
<organism evidence="3 4">
    <name type="scientific">Butyrivibrio proteoclasticus (strain ATCC 51982 / DSM 14932 / B316)</name>
    <name type="common">Clostridium proteoclasticum</name>
    <dbReference type="NCBI Taxonomy" id="515622"/>
    <lineage>
        <taxon>Bacteria</taxon>
        <taxon>Bacillati</taxon>
        <taxon>Bacillota</taxon>
        <taxon>Clostridia</taxon>
        <taxon>Lachnospirales</taxon>
        <taxon>Lachnospiraceae</taxon>
        <taxon>Butyrivibrio</taxon>
    </lineage>
</organism>
<dbReference type="HOGENOM" id="CLU_083287_18_7_9"/>
<proteinExistence type="predicted"/>
<dbReference type="Gene3D" id="1.10.10.10">
    <property type="entry name" value="Winged helix-like DNA-binding domain superfamily/Winged helix DNA-binding domain"/>
    <property type="match status" value="1"/>
</dbReference>
<dbReference type="STRING" id="515622.bpr_I2071"/>